<name>A0A6C0BDA5_9ZZZZ</name>
<evidence type="ECO:0000313" key="1">
    <source>
        <dbReference type="EMBL" id="QHS89982.1"/>
    </source>
</evidence>
<dbReference type="AlphaFoldDB" id="A0A6C0BDA5"/>
<dbReference type="EMBL" id="MN739122">
    <property type="protein sequence ID" value="QHS89982.1"/>
    <property type="molecule type" value="Genomic_DNA"/>
</dbReference>
<protein>
    <submittedName>
        <fullName evidence="1">Uncharacterized protein</fullName>
    </submittedName>
</protein>
<accession>A0A6C0BDA5</accession>
<proteinExistence type="predicted"/>
<sequence>MRKVNNHNVNCSEGSFFSILKSKELEHKIKSHICEIIDANNYSELEFFILVQSIMVTFLKFLEKNTKEKNNEDEFHNYIESIPFLTERKCKVERRKFNRFQKEKKRERILGKNSMMRIQQEKRKSLKSKSKMNRVSGFDLKQRIIYDGADDHSGFEEDFQEWIKKFVEAISEK</sequence>
<organism evidence="1">
    <name type="scientific">viral metagenome</name>
    <dbReference type="NCBI Taxonomy" id="1070528"/>
    <lineage>
        <taxon>unclassified sequences</taxon>
        <taxon>metagenomes</taxon>
        <taxon>organismal metagenomes</taxon>
    </lineage>
</organism>
<reference evidence="1" key="1">
    <citation type="journal article" date="2020" name="Nature">
        <title>Giant virus diversity and host interactions through global metagenomics.</title>
        <authorList>
            <person name="Schulz F."/>
            <person name="Roux S."/>
            <person name="Paez-Espino D."/>
            <person name="Jungbluth S."/>
            <person name="Walsh D.A."/>
            <person name="Denef V.J."/>
            <person name="McMahon K.D."/>
            <person name="Konstantinidis K.T."/>
            <person name="Eloe-Fadrosh E.A."/>
            <person name="Kyrpides N.C."/>
            <person name="Woyke T."/>
        </authorList>
    </citation>
    <scope>NUCLEOTIDE SEQUENCE</scope>
    <source>
        <strain evidence="1">GVMAG-M-3300010160-4</strain>
    </source>
</reference>